<dbReference type="Proteomes" id="UP000839610">
    <property type="component" value="Unassembled WGS sequence"/>
</dbReference>
<comment type="caution">
    <text evidence="1">The sequence shown here is derived from an EMBL/GenBank/DDBJ whole genome shotgun (WGS) entry which is preliminary data.</text>
</comment>
<dbReference type="AlphaFoldDB" id="A0A5U3IKK1"/>
<name>A0A5U3IKK1_SALER</name>
<proteinExistence type="predicted"/>
<protein>
    <submittedName>
        <fullName evidence="1">Uncharacterized protein</fullName>
    </submittedName>
</protein>
<accession>A0A5U3IKK1</accession>
<dbReference type="EMBL" id="AAGLUV010000031">
    <property type="protein sequence ID" value="EBP4586416.1"/>
    <property type="molecule type" value="Genomic_DNA"/>
</dbReference>
<gene>
    <name evidence="1" type="ORF">VH79_25230</name>
</gene>
<sequence>MSNITPVVTEIDNILQSADRPEKTLYQRYCTSGAELRETFVLAMIGKLIEQNRRLQSGIQRAGHWMTY</sequence>
<reference evidence="1" key="1">
    <citation type="submission" date="2018-07" db="EMBL/GenBank/DDBJ databases">
        <authorList>
            <consortium name="GenomeTrakr network: Whole genome sequencing for foodborne pathogen traceback"/>
        </authorList>
    </citation>
    <scope>NUCLEOTIDE SEQUENCE [LARGE SCALE GENOMIC DNA]</scope>
    <source>
        <strain evidence="1">FDA00008842</strain>
    </source>
</reference>
<evidence type="ECO:0000313" key="1">
    <source>
        <dbReference type="EMBL" id="EBP4586416.1"/>
    </source>
</evidence>
<organism evidence="1">
    <name type="scientific">Salmonella enterica</name>
    <name type="common">Salmonella choleraesuis</name>
    <dbReference type="NCBI Taxonomy" id="28901"/>
    <lineage>
        <taxon>Bacteria</taxon>
        <taxon>Pseudomonadati</taxon>
        <taxon>Pseudomonadota</taxon>
        <taxon>Gammaproteobacteria</taxon>
        <taxon>Enterobacterales</taxon>
        <taxon>Enterobacteriaceae</taxon>
        <taxon>Salmonella</taxon>
    </lineage>
</organism>